<reference evidence="3" key="4">
    <citation type="journal article" date="2015" name="G3 (Bethesda)">
        <title>Genome sequences of three phytopathogenic species of the Magnaporthaceae family of fungi.</title>
        <authorList>
            <person name="Okagaki L.H."/>
            <person name="Nunes C.C."/>
            <person name="Sailsbery J."/>
            <person name="Clay B."/>
            <person name="Brown D."/>
            <person name="John T."/>
            <person name="Oh Y."/>
            <person name="Young N."/>
            <person name="Fitzgerald M."/>
            <person name="Haas B.J."/>
            <person name="Zeng Q."/>
            <person name="Young S."/>
            <person name="Adiconis X."/>
            <person name="Fan L."/>
            <person name="Levin J.Z."/>
            <person name="Mitchell T.K."/>
            <person name="Okubara P.A."/>
            <person name="Farman M.L."/>
            <person name="Kohn L.M."/>
            <person name="Birren B."/>
            <person name="Ma L.-J."/>
            <person name="Dean R.A."/>
        </authorList>
    </citation>
    <scope>NUCLEOTIDE SEQUENCE</scope>
    <source>
        <strain evidence="3">ATCC 64411 / 73-15</strain>
    </source>
</reference>
<dbReference type="EMBL" id="ADBL01001798">
    <property type="status" value="NOT_ANNOTATED_CDS"/>
    <property type="molecule type" value="Genomic_DNA"/>
</dbReference>
<evidence type="ECO:0000313" key="2">
    <source>
        <dbReference type="EMBL" id="KLU88462.1"/>
    </source>
</evidence>
<dbReference type="EnsemblFungi" id="MAPG_07448T0">
    <property type="protein sequence ID" value="MAPG_07448T0"/>
    <property type="gene ID" value="MAPG_07448"/>
</dbReference>
<feature type="compositionally biased region" description="Basic residues" evidence="1">
    <location>
        <begin position="59"/>
        <end position="79"/>
    </location>
</feature>
<dbReference type="EMBL" id="GL876971">
    <property type="protein sequence ID" value="KLU88462.1"/>
    <property type="molecule type" value="Genomic_DNA"/>
</dbReference>
<proteinExistence type="predicted"/>
<reference evidence="4" key="2">
    <citation type="submission" date="2010-05" db="EMBL/GenBank/DDBJ databases">
        <title>The genome sequence of Magnaporthe poae strain ATCC 64411.</title>
        <authorList>
            <person name="Ma L.-J."/>
            <person name="Dead R."/>
            <person name="Young S."/>
            <person name="Zeng Q."/>
            <person name="Koehrsen M."/>
            <person name="Alvarado L."/>
            <person name="Berlin A."/>
            <person name="Chapman S.B."/>
            <person name="Chen Z."/>
            <person name="Freedman E."/>
            <person name="Gellesch M."/>
            <person name="Goldberg J."/>
            <person name="Griggs A."/>
            <person name="Gujja S."/>
            <person name="Heilman E.R."/>
            <person name="Heiman D."/>
            <person name="Hepburn T."/>
            <person name="Howarth C."/>
            <person name="Jen D."/>
            <person name="Larson L."/>
            <person name="Mehta T."/>
            <person name="Neiman D."/>
            <person name="Pearson M."/>
            <person name="Roberts A."/>
            <person name="Saif S."/>
            <person name="Shea T."/>
            <person name="Shenoy N."/>
            <person name="Sisk P."/>
            <person name="Stolte C."/>
            <person name="Sykes S."/>
            <person name="Walk T."/>
            <person name="White J."/>
            <person name="Yandava C."/>
            <person name="Haas B."/>
            <person name="Nusbaum C."/>
            <person name="Birren B."/>
        </authorList>
    </citation>
    <scope>NUCLEOTIDE SEQUENCE [LARGE SCALE GENOMIC DNA]</scope>
    <source>
        <strain evidence="4">ATCC 64411 / 73-15</strain>
    </source>
</reference>
<dbReference type="AlphaFoldDB" id="A0A0C4E4P9"/>
<sequence length="135" mass="14569">MSLPPWLAPGARETENNEKTASTAAPDRLGIDAQNAHRRPPFSAAPTGKGSGGCVLKARQFRKKKPNGKQHSKKKKSRPRVVGIRGRAAVIEPRCLSLIGSAFGPGLWRRRTEDACQQPLLLGPIPTQLGQRSSS</sequence>
<reference evidence="2" key="3">
    <citation type="submission" date="2011-03" db="EMBL/GenBank/DDBJ databases">
        <title>Annotation of Magnaporthe poae ATCC 64411.</title>
        <authorList>
            <person name="Ma L.-J."/>
            <person name="Dead R."/>
            <person name="Young S.K."/>
            <person name="Zeng Q."/>
            <person name="Gargeya S."/>
            <person name="Fitzgerald M."/>
            <person name="Haas B."/>
            <person name="Abouelleil A."/>
            <person name="Alvarado L."/>
            <person name="Arachchi H.M."/>
            <person name="Berlin A."/>
            <person name="Brown A."/>
            <person name="Chapman S.B."/>
            <person name="Chen Z."/>
            <person name="Dunbar C."/>
            <person name="Freedman E."/>
            <person name="Gearin G."/>
            <person name="Gellesch M."/>
            <person name="Goldberg J."/>
            <person name="Griggs A."/>
            <person name="Gujja S."/>
            <person name="Heiman D."/>
            <person name="Howarth C."/>
            <person name="Larson L."/>
            <person name="Lui A."/>
            <person name="MacDonald P.J.P."/>
            <person name="Mehta T."/>
            <person name="Montmayeur A."/>
            <person name="Murphy C."/>
            <person name="Neiman D."/>
            <person name="Pearson M."/>
            <person name="Priest M."/>
            <person name="Roberts A."/>
            <person name="Saif S."/>
            <person name="Shea T."/>
            <person name="Shenoy N."/>
            <person name="Sisk P."/>
            <person name="Stolte C."/>
            <person name="Sykes S."/>
            <person name="Yandava C."/>
            <person name="Wortman J."/>
            <person name="Nusbaum C."/>
            <person name="Birren B."/>
        </authorList>
    </citation>
    <scope>NUCLEOTIDE SEQUENCE</scope>
    <source>
        <strain evidence="2">ATCC 64411</strain>
    </source>
</reference>
<name>A0A0C4E4P9_MAGP6</name>
<keyword evidence="4" id="KW-1185">Reference proteome</keyword>
<protein>
    <submittedName>
        <fullName evidence="2 3">Uncharacterized protein</fullName>
    </submittedName>
</protein>
<reference evidence="3" key="5">
    <citation type="submission" date="2015-06" db="UniProtKB">
        <authorList>
            <consortium name="EnsemblFungi"/>
        </authorList>
    </citation>
    <scope>IDENTIFICATION</scope>
    <source>
        <strain evidence="3">ATCC 64411</strain>
    </source>
</reference>
<dbReference type="Proteomes" id="UP000011715">
    <property type="component" value="Unassembled WGS sequence"/>
</dbReference>
<organism evidence="3 4">
    <name type="scientific">Magnaporthiopsis poae (strain ATCC 64411 / 73-15)</name>
    <name type="common">Kentucky bluegrass fungus</name>
    <name type="synonym">Magnaporthe poae</name>
    <dbReference type="NCBI Taxonomy" id="644358"/>
    <lineage>
        <taxon>Eukaryota</taxon>
        <taxon>Fungi</taxon>
        <taxon>Dikarya</taxon>
        <taxon>Ascomycota</taxon>
        <taxon>Pezizomycotina</taxon>
        <taxon>Sordariomycetes</taxon>
        <taxon>Sordariomycetidae</taxon>
        <taxon>Magnaporthales</taxon>
        <taxon>Magnaporthaceae</taxon>
        <taxon>Magnaporthiopsis</taxon>
    </lineage>
</organism>
<gene>
    <name evidence="2" type="ORF">MAPG_07448</name>
</gene>
<dbReference type="VEuPathDB" id="FungiDB:MAPG_07448"/>
<evidence type="ECO:0000313" key="4">
    <source>
        <dbReference type="Proteomes" id="UP000011715"/>
    </source>
</evidence>
<evidence type="ECO:0000256" key="1">
    <source>
        <dbReference type="SAM" id="MobiDB-lite"/>
    </source>
</evidence>
<accession>A0A0C4E4P9</accession>
<feature type="region of interest" description="Disordered" evidence="1">
    <location>
        <begin position="1"/>
        <end position="84"/>
    </location>
</feature>
<reference evidence="2" key="1">
    <citation type="submission" date="2010-05" db="EMBL/GenBank/DDBJ databases">
        <title>The Genome Sequence of Magnaporthe poae strain ATCC 64411.</title>
        <authorList>
            <consortium name="The Broad Institute Genome Sequencing Platform"/>
            <consortium name="Broad Institute Genome Sequencing Center for Infectious Disease"/>
            <person name="Ma L.-J."/>
            <person name="Dead R."/>
            <person name="Young S."/>
            <person name="Zeng Q."/>
            <person name="Koehrsen M."/>
            <person name="Alvarado L."/>
            <person name="Berlin A."/>
            <person name="Chapman S.B."/>
            <person name="Chen Z."/>
            <person name="Freedman E."/>
            <person name="Gellesch M."/>
            <person name="Goldberg J."/>
            <person name="Griggs A."/>
            <person name="Gujja S."/>
            <person name="Heilman E.R."/>
            <person name="Heiman D."/>
            <person name="Hepburn T."/>
            <person name="Howarth C."/>
            <person name="Jen D."/>
            <person name="Larson L."/>
            <person name="Mehta T."/>
            <person name="Neiman D."/>
            <person name="Pearson M."/>
            <person name="Roberts A."/>
            <person name="Saif S."/>
            <person name="Shea T."/>
            <person name="Shenoy N."/>
            <person name="Sisk P."/>
            <person name="Stolte C."/>
            <person name="Sykes S."/>
            <person name="Walk T."/>
            <person name="White J."/>
            <person name="Yandava C."/>
            <person name="Haas B."/>
            <person name="Nusbaum C."/>
            <person name="Birren B."/>
        </authorList>
    </citation>
    <scope>NUCLEOTIDE SEQUENCE</scope>
    <source>
        <strain evidence="2">ATCC 64411</strain>
    </source>
</reference>
<evidence type="ECO:0000313" key="3">
    <source>
        <dbReference type="EnsemblFungi" id="MAPG_07448T0"/>
    </source>
</evidence>